<keyword evidence="1" id="KW-0812">Transmembrane</keyword>
<proteinExistence type="predicted"/>
<dbReference type="Proteomes" id="UP001356095">
    <property type="component" value="Unassembled WGS sequence"/>
</dbReference>
<dbReference type="EMBL" id="JAUZMY010000056">
    <property type="protein sequence ID" value="MEE2041623.1"/>
    <property type="molecule type" value="Genomic_DNA"/>
</dbReference>
<accession>A0ABU7KHE4</accession>
<evidence type="ECO:0008006" key="4">
    <source>
        <dbReference type="Google" id="ProtNLM"/>
    </source>
</evidence>
<gene>
    <name evidence="2" type="ORF">Q8791_30820</name>
</gene>
<feature type="transmembrane region" description="Helical" evidence="1">
    <location>
        <begin position="12"/>
        <end position="31"/>
    </location>
</feature>
<reference evidence="2 3" key="1">
    <citation type="submission" date="2023-08" db="EMBL/GenBank/DDBJ databases">
        <authorList>
            <person name="Girao M."/>
            <person name="Carvalho M.F."/>
        </authorList>
    </citation>
    <scope>NUCLEOTIDE SEQUENCE [LARGE SCALE GENOMIC DNA]</scope>
    <source>
        <strain evidence="2 3">CT-R113</strain>
    </source>
</reference>
<keyword evidence="1" id="KW-0472">Membrane</keyword>
<organism evidence="2 3">
    <name type="scientific">Nocardiopsis codii</name>
    <dbReference type="NCBI Taxonomy" id="3065942"/>
    <lineage>
        <taxon>Bacteria</taxon>
        <taxon>Bacillati</taxon>
        <taxon>Actinomycetota</taxon>
        <taxon>Actinomycetes</taxon>
        <taxon>Streptosporangiales</taxon>
        <taxon>Nocardiopsidaceae</taxon>
        <taxon>Nocardiopsis</taxon>
    </lineage>
</organism>
<keyword evidence="3" id="KW-1185">Reference proteome</keyword>
<keyword evidence="1" id="KW-1133">Transmembrane helix</keyword>
<feature type="transmembrane region" description="Helical" evidence="1">
    <location>
        <begin position="51"/>
        <end position="71"/>
    </location>
</feature>
<dbReference type="RefSeq" id="WP_330095378.1">
    <property type="nucleotide sequence ID" value="NZ_JAUZMY010000056.1"/>
</dbReference>
<comment type="caution">
    <text evidence="2">The sequence shown here is derived from an EMBL/GenBank/DDBJ whole genome shotgun (WGS) entry which is preliminary data.</text>
</comment>
<evidence type="ECO:0000313" key="3">
    <source>
        <dbReference type="Proteomes" id="UP001356095"/>
    </source>
</evidence>
<feature type="transmembrane region" description="Helical" evidence="1">
    <location>
        <begin position="83"/>
        <end position="102"/>
    </location>
</feature>
<sequence length="136" mass="14209">MEPTTTPDTAAPPLLWVIRVAALLQLAAILWEGATAGQLVTFNTTALPLHYYGAFGVHLTGGLLLVAAVLYWYRSGAGRGRPLMILLVGLVAFLVGFPQAALGTYGPIQAHVPLALALSGVAAWAAVLAWRRPGPA</sequence>
<protein>
    <recommendedName>
        <fullName evidence="4">Integral membrane protein</fullName>
    </recommendedName>
</protein>
<evidence type="ECO:0000256" key="1">
    <source>
        <dbReference type="SAM" id="Phobius"/>
    </source>
</evidence>
<feature type="transmembrane region" description="Helical" evidence="1">
    <location>
        <begin position="108"/>
        <end position="130"/>
    </location>
</feature>
<name>A0ABU7KHE4_9ACTN</name>
<evidence type="ECO:0000313" key="2">
    <source>
        <dbReference type="EMBL" id="MEE2041623.1"/>
    </source>
</evidence>